<gene>
    <name evidence="1" type="ORF">AXX12_01035</name>
</gene>
<sequence length="64" mass="7571">MKNRTIKERREKRRNVKEMRLISQNLIPLEKLLMNTLTVITLKNYNSRQVRMDLGNDSSKAVAI</sequence>
<reference evidence="1 2" key="1">
    <citation type="submission" date="2016-02" db="EMBL/GenBank/DDBJ databases">
        <title>Anaerosporomusa subterraneum gen. nov., sp. nov., a spore-forming obligate anaerobe isolated from saprolite.</title>
        <authorList>
            <person name="Choi J.K."/>
            <person name="Shah M."/>
            <person name="Yee N."/>
        </authorList>
    </citation>
    <scope>NUCLEOTIDE SEQUENCE [LARGE SCALE GENOMIC DNA]</scope>
    <source>
        <strain evidence="1 2">RU4</strain>
    </source>
</reference>
<evidence type="ECO:0000313" key="2">
    <source>
        <dbReference type="Proteomes" id="UP000076268"/>
    </source>
</evidence>
<dbReference type="RefSeq" id="WP_066236884.1">
    <property type="nucleotide sequence ID" value="NZ_LSGP01000001.1"/>
</dbReference>
<name>A0A154BWJ4_ANASB</name>
<proteinExistence type="predicted"/>
<keyword evidence="2" id="KW-1185">Reference proteome</keyword>
<protein>
    <submittedName>
        <fullName evidence="1">Uncharacterized protein</fullName>
    </submittedName>
</protein>
<evidence type="ECO:0000313" key="1">
    <source>
        <dbReference type="EMBL" id="KYZ78160.1"/>
    </source>
</evidence>
<comment type="caution">
    <text evidence="1">The sequence shown here is derived from an EMBL/GenBank/DDBJ whole genome shotgun (WGS) entry which is preliminary data.</text>
</comment>
<accession>A0A154BWJ4</accession>
<dbReference type="EMBL" id="LSGP01000001">
    <property type="protein sequence ID" value="KYZ78160.1"/>
    <property type="molecule type" value="Genomic_DNA"/>
</dbReference>
<organism evidence="1 2">
    <name type="scientific">Anaerosporomusa subterranea</name>
    <dbReference type="NCBI Taxonomy" id="1794912"/>
    <lineage>
        <taxon>Bacteria</taxon>
        <taxon>Bacillati</taxon>
        <taxon>Bacillota</taxon>
        <taxon>Negativicutes</taxon>
        <taxon>Acetonemataceae</taxon>
        <taxon>Anaerosporomusa</taxon>
    </lineage>
</organism>
<dbReference type="AlphaFoldDB" id="A0A154BWJ4"/>
<dbReference type="Proteomes" id="UP000076268">
    <property type="component" value="Unassembled WGS sequence"/>
</dbReference>